<evidence type="ECO:0000313" key="2">
    <source>
        <dbReference type="Proteomes" id="UP000614261"/>
    </source>
</evidence>
<dbReference type="EMBL" id="BMGD01000003">
    <property type="protein sequence ID" value="GGB67490.1"/>
    <property type="molecule type" value="Genomic_DNA"/>
</dbReference>
<evidence type="ECO:0008006" key="3">
    <source>
        <dbReference type="Google" id="ProtNLM"/>
    </source>
</evidence>
<reference evidence="2" key="1">
    <citation type="journal article" date="2019" name="Int. J. Syst. Evol. Microbiol.">
        <title>The Global Catalogue of Microorganisms (GCM) 10K type strain sequencing project: providing services to taxonomists for standard genome sequencing and annotation.</title>
        <authorList>
            <consortium name="The Broad Institute Genomics Platform"/>
            <consortium name="The Broad Institute Genome Sequencing Center for Infectious Disease"/>
            <person name="Wu L."/>
            <person name="Ma J."/>
        </authorList>
    </citation>
    <scope>NUCLEOTIDE SEQUENCE [LARGE SCALE GENOMIC DNA]</scope>
    <source>
        <strain evidence="2">CGMCC 1.12851</strain>
    </source>
</reference>
<gene>
    <name evidence="1" type="ORF">GCM10010833_23380</name>
</gene>
<dbReference type="Proteomes" id="UP000614261">
    <property type="component" value="Unassembled WGS sequence"/>
</dbReference>
<accession>A0ABQ1JJ07</accession>
<dbReference type="PANTHER" id="PTHR36154:SF1">
    <property type="entry name" value="DNA-BINDING TRANSCRIPTIONAL ACTIVATOR ALPA"/>
    <property type="match status" value="1"/>
</dbReference>
<dbReference type="Gene3D" id="1.10.238.160">
    <property type="match status" value="1"/>
</dbReference>
<proteinExistence type="predicted"/>
<comment type="caution">
    <text evidence="1">The sequence shown here is derived from an EMBL/GenBank/DDBJ whole genome shotgun (WGS) entry which is preliminary data.</text>
</comment>
<dbReference type="InterPro" id="IPR052931">
    <property type="entry name" value="Prophage_regulatory_activator"/>
</dbReference>
<keyword evidence="2" id="KW-1185">Reference proteome</keyword>
<dbReference type="Pfam" id="PF05930">
    <property type="entry name" value="Phage_AlpA"/>
    <property type="match status" value="1"/>
</dbReference>
<name>A0ABQ1JJ07_9SPHN</name>
<organism evidence="1 2">
    <name type="scientific">Blastomonas aquatica</name>
    <dbReference type="NCBI Taxonomy" id="1510276"/>
    <lineage>
        <taxon>Bacteria</taxon>
        <taxon>Pseudomonadati</taxon>
        <taxon>Pseudomonadota</taxon>
        <taxon>Alphaproteobacteria</taxon>
        <taxon>Sphingomonadales</taxon>
        <taxon>Sphingomonadaceae</taxon>
        <taxon>Blastomonas</taxon>
    </lineage>
</organism>
<sequence length="127" mass="14299">MRCREQKYSAYAAMSGDRLAALPCPIACEIAACGSIDAQRHIANLIAGRGRPHHRMETMAMASHAPDRFLRLNTVLDRTSLSRATLYRKIQAGTFPRQVKIAERCCGWRESAVEEWLQNPMFYGVSD</sequence>
<protein>
    <recommendedName>
        <fullName evidence="3">AlpA family transcriptional regulator</fullName>
    </recommendedName>
</protein>
<dbReference type="PANTHER" id="PTHR36154">
    <property type="entry name" value="DNA-BINDING TRANSCRIPTIONAL ACTIVATOR ALPA"/>
    <property type="match status" value="1"/>
</dbReference>
<dbReference type="InterPro" id="IPR010260">
    <property type="entry name" value="AlpA"/>
</dbReference>
<evidence type="ECO:0000313" key="1">
    <source>
        <dbReference type="EMBL" id="GGB67490.1"/>
    </source>
</evidence>